<protein>
    <submittedName>
        <fullName evidence="2">Uncharacterized protein</fullName>
    </submittedName>
</protein>
<gene>
    <name evidence="2" type="ORF">DFJ65_2298</name>
</gene>
<accession>A0A3D9UPJ5</accession>
<evidence type="ECO:0000256" key="1">
    <source>
        <dbReference type="SAM" id="MobiDB-lite"/>
    </source>
</evidence>
<organism evidence="2 3">
    <name type="scientific">Calidifontibacter indicus</name>
    <dbReference type="NCBI Taxonomy" id="419650"/>
    <lineage>
        <taxon>Bacteria</taxon>
        <taxon>Bacillati</taxon>
        <taxon>Actinomycetota</taxon>
        <taxon>Actinomycetes</taxon>
        <taxon>Micrococcales</taxon>
        <taxon>Dermacoccaceae</taxon>
        <taxon>Calidifontibacter</taxon>
    </lineage>
</organism>
<feature type="region of interest" description="Disordered" evidence="1">
    <location>
        <begin position="1"/>
        <end position="51"/>
    </location>
</feature>
<comment type="caution">
    <text evidence="2">The sequence shown here is derived from an EMBL/GenBank/DDBJ whole genome shotgun (WGS) entry which is preliminary data.</text>
</comment>
<dbReference type="EMBL" id="QTUA01000001">
    <property type="protein sequence ID" value="REF31249.1"/>
    <property type="molecule type" value="Genomic_DNA"/>
</dbReference>
<evidence type="ECO:0000313" key="2">
    <source>
        <dbReference type="EMBL" id="REF31249.1"/>
    </source>
</evidence>
<name>A0A3D9UPJ5_9MICO</name>
<dbReference type="AlphaFoldDB" id="A0A3D9UPJ5"/>
<reference evidence="2 3" key="1">
    <citation type="submission" date="2018-08" db="EMBL/GenBank/DDBJ databases">
        <title>Sequencing the genomes of 1000 actinobacteria strains.</title>
        <authorList>
            <person name="Klenk H.-P."/>
        </authorList>
    </citation>
    <scope>NUCLEOTIDE SEQUENCE [LARGE SCALE GENOMIC DNA]</scope>
    <source>
        <strain evidence="2 3">DSM 22967</strain>
    </source>
</reference>
<proteinExistence type="predicted"/>
<evidence type="ECO:0000313" key="3">
    <source>
        <dbReference type="Proteomes" id="UP000256253"/>
    </source>
</evidence>
<dbReference type="Proteomes" id="UP000256253">
    <property type="component" value="Unassembled WGS sequence"/>
</dbReference>
<dbReference type="RefSeq" id="WP_170143936.1">
    <property type="nucleotide sequence ID" value="NZ_QTUA01000001.1"/>
</dbReference>
<sequence length="51" mass="5254">MSEQDPKVQPDTVSDPANDDEVGSDWSGEGGATPEGPATDEDADDSSSDKD</sequence>
<feature type="compositionally biased region" description="Acidic residues" evidence="1">
    <location>
        <begin position="38"/>
        <end position="51"/>
    </location>
</feature>
<keyword evidence="3" id="KW-1185">Reference proteome</keyword>